<keyword evidence="3" id="KW-1185">Reference proteome</keyword>
<evidence type="ECO:0000313" key="3">
    <source>
        <dbReference type="Proteomes" id="UP000499080"/>
    </source>
</evidence>
<accession>A0A4Y2CR45</accession>
<name>A0A4Y2CR45_ARAVE</name>
<reference evidence="2 3" key="1">
    <citation type="journal article" date="2019" name="Sci. Rep.">
        <title>Orb-weaving spider Araneus ventricosus genome elucidates the spidroin gene catalogue.</title>
        <authorList>
            <person name="Kono N."/>
            <person name="Nakamura H."/>
            <person name="Ohtoshi R."/>
            <person name="Moran D.A.P."/>
            <person name="Shinohara A."/>
            <person name="Yoshida Y."/>
            <person name="Fujiwara M."/>
            <person name="Mori M."/>
            <person name="Tomita M."/>
            <person name="Arakawa K."/>
        </authorList>
    </citation>
    <scope>NUCLEOTIDE SEQUENCE [LARGE SCALE GENOMIC DNA]</scope>
</reference>
<evidence type="ECO:0000259" key="1">
    <source>
        <dbReference type="Pfam" id="PF18701"/>
    </source>
</evidence>
<dbReference type="InterPro" id="IPR040676">
    <property type="entry name" value="DUF5641"/>
</dbReference>
<gene>
    <name evidence="2" type="ORF">AVEN_265194_1</name>
</gene>
<dbReference type="Proteomes" id="UP000499080">
    <property type="component" value="Unassembled WGS sequence"/>
</dbReference>
<comment type="caution">
    <text evidence="2">The sequence shown here is derived from an EMBL/GenBank/DDBJ whole genome shotgun (WGS) entry which is preliminary data.</text>
</comment>
<dbReference type="EMBL" id="BGPR01000223">
    <property type="protein sequence ID" value="GBM06138.1"/>
    <property type="molecule type" value="Genomic_DNA"/>
</dbReference>
<organism evidence="2 3">
    <name type="scientific">Araneus ventricosus</name>
    <name type="common">Orbweaver spider</name>
    <name type="synonym">Epeira ventricosa</name>
    <dbReference type="NCBI Taxonomy" id="182803"/>
    <lineage>
        <taxon>Eukaryota</taxon>
        <taxon>Metazoa</taxon>
        <taxon>Ecdysozoa</taxon>
        <taxon>Arthropoda</taxon>
        <taxon>Chelicerata</taxon>
        <taxon>Arachnida</taxon>
        <taxon>Araneae</taxon>
        <taxon>Araneomorphae</taxon>
        <taxon>Entelegynae</taxon>
        <taxon>Araneoidea</taxon>
        <taxon>Araneidae</taxon>
        <taxon>Araneus</taxon>
    </lineage>
</organism>
<proteinExistence type="predicted"/>
<dbReference type="OrthoDB" id="6428719at2759"/>
<protein>
    <recommendedName>
        <fullName evidence="1">DUF5641 domain-containing protein</fullName>
    </recommendedName>
</protein>
<dbReference type="AlphaFoldDB" id="A0A4Y2CR45"/>
<dbReference type="Pfam" id="PF18701">
    <property type="entry name" value="DUF5641"/>
    <property type="match status" value="1"/>
</dbReference>
<evidence type="ECO:0000313" key="2">
    <source>
        <dbReference type="EMBL" id="GBM06138.1"/>
    </source>
</evidence>
<sequence length="167" mass="19219">MLGALDQLGQSTPITSPWKIFPQLRGIIDYRCPDLDLVDSSKLNIRLKQCDTVRKELRSRFRKEYLSQLVQKVSVKVQSLKTGGVVLVGLDNRKPIDWPIGRVEKIYLSRDGFARVLRVKTLTGSLVRPIQKLYLLEVSEVGDPVLQIRRERRSRHGRLLQQPKSDM</sequence>
<feature type="domain" description="DUF5641" evidence="1">
    <location>
        <begin position="46"/>
        <end position="136"/>
    </location>
</feature>